<dbReference type="STRING" id="436010.A0A165WSC3"/>
<name>A0A165WSC3_9AGAM</name>
<protein>
    <recommendedName>
        <fullName evidence="3">HAT C-terminal dimerisation domain-containing protein</fullName>
    </recommendedName>
</protein>
<evidence type="ECO:0000313" key="2">
    <source>
        <dbReference type="Proteomes" id="UP000076532"/>
    </source>
</evidence>
<keyword evidence="2" id="KW-1185">Reference proteome</keyword>
<evidence type="ECO:0008006" key="3">
    <source>
        <dbReference type="Google" id="ProtNLM"/>
    </source>
</evidence>
<accession>A0A165WSC3</accession>
<reference evidence="1 2" key="1">
    <citation type="journal article" date="2016" name="Mol. Biol. Evol.">
        <title>Comparative Genomics of Early-Diverging Mushroom-Forming Fungi Provides Insights into the Origins of Lignocellulose Decay Capabilities.</title>
        <authorList>
            <person name="Nagy L.G."/>
            <person name="Riley R."/>
            <person name="Tritt A."/>
            <person name="Adam C."/>
            <person name="Daum C."/>
            <person name="Floudas D."/>
            <person name="Sun H."/>
            <person name="Yadav J.S."/>
            <person name="Pangilinan J."/>
            <person name="Larsson K.H."/>
            <person name="Matsuura K."/>
            <person name="Barry K."/>
            <person name="Labutti K."/>
            <person name="Kuo R."/>
            <person name="Ohm R.A."/>
            <person name="Bhattacharya S.S."/>
            <person name="Shirouzu T."/>
            <person name="Yoshinaga Y."/>
            <person name="Martin F.M."/>
            <person name="Grigoriev I.V."/>
            <person name="Hibbett D.S."/>
        </authorList>
    </citation>
    <scope>NUCLEOTIDE SEQUENCE [LARGE SCALE GENOMIC DNA]</scope>
    <source>
        <strain evidence="1 2">CBS 109695</strain>
    </source>
</reference>
<sequence>MPLSEMGTSLKKLAPLMLILDVATRWSSTHQMLCDDLPGHALDYHCVIVNFASKNKELQAFELSTDDWLAISLVTNWLKSFHSATTQMSTTNTGLKQLSELPLSAPPVLKMALVKAHRKLSDYYTKLDDSPYYIWLRMSSLISYQGLLADCADDFSAKKHLEDSKAHLKQCYREEYLPHSVLNATPTARGLAVAVEHIFSGGCDTISLCHANLKPDTIRTLMLVKQCLRPTR</sequence>
<dbReference type="OrthoDB" id="1607513at2759"/>
<dbReference type="Proteomes" id="UP000076532">
    <property type="component" value="Unassembled WGS sequence"/>
</dbReference>
<proteinExistence type="predicted"/>
<gene>
    <name evidence="1" type="ORF">FIBSPDRAFT_914394</name>
</gene>
<dbReference type="AlphaFoldDB" id="A0A165WSC3"/>
<organism evidence="1 2">
    <name type="scientific">Athelia psychrophila</name>
    <dbReference type="NCBI Taxonomy" id="1759441"/>
    <lineage>
        <taxon>Eukaryota</taxon>
        <taxon>Fungi</taxon>
        <taxon>Dikarya</taxon>
        <taxon>Basidiomycota</taxon>
        <taxon>Agaricomycotina</taxon>
        <taxon>Agaricomycetes</taxon>
        <taxon>Agaricomycetidae</taxon>
        <taxon>Atheliales</taxon>
        <taxon>Atheliaceae</taxon>
        <taxon>Athelia</taxon>
    </lineage>
</organism>
<evidence type="ECO:0000313" key="1">
    <source>
        <dbReference type="EMBL" id="KZP07868.1"/>
    </source>
</evidence>
<dbReference type="EMBL" id="KV417738">
    <property type="protein sequence ID" value="KZP07868.1"/>
    <property type="molecule type" value="Genomic_DNA"/>
</dbReference>